<reference evidence="4 5" key="1">
    <citation type="submission" date="2022-05" db="EMBL/GenBank/DDBJ databases">
        <authorList>
            <consortium name="Genoscope - CEA"/>
            <person name="William W."/>
        </authorList>
    </citation>
    <scope>NUCLEOTIDE SEQUENCE [LARGE SCALE GENOMIC DNA]</scope>
</reference>
<protein>
    <recommendedName>
        <fullName evidence="3">BTB domain-containing protein</fullName>
    </recommendedName>
</protein>
<accession>A0ABN8NQ23</accession>
<dbReference type="Pfam" id="PF24681">
    <property type="entry name" value="Kelch_KLHDC2_KLHL20_DRC7"/>
    <property type="match status" value="1"/>
</dbReference>
<dbReference type="InterPro" id="IPR017096">
    <property type="entry name" value="BTB-kelch_protein"/>
</dbReference>
<dbReference type="PIRSF" id="PIRSF037037">
    <property type="entry name" value="Kelch-like_protein_gigaxonin"/>
    <property type="match status" value="1"/>
</dbReference>
<dbReference type="Gene3D" id="1.25.40.420">
    <property type="match status" value="1"/>
</dbReference>
<proteinExistence type="predicted"/>
<dbReference type="Pfam" id="PF00651">
    <property type="entry name" value="BTB"/>
    <property type="match status" value="1"/>
</dbReference>
<dbReference type="Pfam" id="PF07707">
    <property type="entry name" value="BACK"/>
    <property type="match status" value="1"/>
</dbReference>
<dbReference type="Gene3D" id="2.120.10.80">
    <property type="entry name" value="Kelch-type beta propeller"/>
    <property type="match status" value="1"/>
</dbReference>
<keyword evidence="5" id="KW-1185">Reference proteome</keyword>
<dbReference type="InterPro" id="IPR015915">
    <property type="entry name" value="Kelch-typ_b-propeller"/>
</dbReference>
<dbReference type="SUPFAM" id="SSF54695">
    <property type="entry name" value="POZ domain"/>
    <property type="match status" value="1"/>
</dbReference>
<dbReference type="SMART" id="SM00875">
    <property type="entry name" value="BACK"/>
    <property type="match status" value="1"/>
</dbReference>
<evidence type="ECO:0000259" key="3">
    <source>
        <dbReference type="PROSITE" id="PS50097"/>
    </source>
</evidence>
<dbReference type="PRINTS" id="PR00501">
    <property type="entry name" value="KELCHREPEAT"/>
</dbReference>
<dbReference type="Pfam" id="PF01344">
    <property type="entry name" value="Kelch_1"/>
    <property type="match status" value="2"/>
</dbReference>
<dbReference type="SMART" id="SM00612">
    <property type="entry name" value="Kelch"/>
    <property type="match status" value="6"/>
</dbReference>
<keyword evidence="1" id="KW-0880">Kelch repeat</keyword>
<sequence>MPTQAGLTYGSISSLCGEKLQSNARVCPGMGGFGIECLAFLLFTTLAQINSIGGILIPMGPFPENQTFLTCGHSDRILKSINKLRKEKKLCDVTLRVGEKEFCAHRVVLSACSDYFCAMFTGDLEESHQSVVELHGLDSDTMEFLLDFVYTESIQVTVENVQALLPAACLLQLTDVQSACCEFLEQQLDPSNCLGIKTFAETHSCEELRKAAEKYILKHFINLVESEEFLQLSSEDVESLIKCDNLTVPSEEAVFEAVISWVKHDESKRKDSLSKMMEFVRLPLLTPRYLTDTVDNELLIRQSLDCRDLVDEAKRYHLRPECRYLMHNSRTKSRIGLAEVMYVLGGFGNLQSPVDVVEKYDPATNQWCIVQPMKRKRRYLSAVALYSRLYAIGGYDASSRLNTVECFDPSTCQWKDMTPMLQRRGLAGATTLGGKIYVAGGFDGTTRHTSVECYDPTIDTWTLVSEMQTSREGAGLTNLDGVLYCVGGYDGNRILNSIERLDPRTGRWTSLAPMSTRRSGAGIVVLDSQLFAVGGYDGSQHLSSVECYSSCNDQWMSIAEMKSKRCYVGTAVMGGKLYAVGGYDGFSLLDSFERYDPLLQEWTSVSSMATSRCDMGVAVLHGD</sequence>
<evidence type="ECO:0000313" key="4">
    <source>
        <dbReference type="EMBL" id="CAH3117897.1"/>
    </source>
</evidence>
<name>A0ABN8NQ23_9CNID</name>
<dbReference type="PROSITE" id="PS50097">
    <property type="entry name" value="BTB"/>
    <property type="match status" value="1"/>
</dbReference>
<dbReference type="InterPro" id="IPR000210">
    <property type="entry name" value="BTB/POZ_dom"/>
</dbReference>
<dbReference type="Proteomes" id="UP001159405">
    <property type="component" value="Unassembled WGS sequence"/>
</dbReference>
<keyword evidence="2" id="KW-0677">Repeat</keyword>
<dbReference type="SMART" id="SM00225">
    <property type="entry name" value="BTB"/>
    <property type="match status" value="1"/>
</dbReference>
<feature type="domain" description="BTB" evidence="3">
    <location>
        <begin position="91"/>
        <end position="158"/>
    </location>
</feature>
<dbReference type="CDD" id="cd18452">
    <property type="entry name" value="BACK_KLHL12"/>
    <property type="match status" value="1"/>
</dbReference>
<dbReference type="InterPro" id="IPR006652">
    <property type="entry name" value="Kelch_1"/>
</dbReference>
<evidence type="ECO:0000256" key="1">
    <source>
        <dbReference type="ARBA" id="ARBA00022441"/>
    </source>
</evidence>
<dbReference type="SUPFAM" id="SSF117281">
    <property type="entry name" value="Kelch motif"/>
    <property type="match status" value="2"/>
</dbReference>
<dbReference type="InterPro" id="IPR011333">
    <property type="entry name" value="SKP1/BTB/POZ_sf"/>
</dbReference>
<evidence type="ECO:0000313" key="5">
    <source>
        <dbReference type="Proteomes" id="UP001159405"/>
    </source>
</evidence>
<dbReference type="Gene3D" id="3.30.710.10">
    <property type="entry name" value="Potassium Channel Kv1.1, Chain A"/>
    <property type="match status" value="1"/>
</dbReference>
<gene>
    <name evidence="4" type="ORF">PLOB_00026152</name>
</gene>
<evidence type="ECO:0000256" key="2">
    <source>
        <dbReference type="ARBA" id="ARBA00022737"/>
    </source>
</evidence>
<comment type="caution">
    <text evidence="4">The sequence shown here is derived from an EMBL/GenBank/DDBJ whole genome shotgun (WGS) entry which is preliminary data.</text>
</comment>
<dbReference type="EMBL" id="CALNXK010000031">
    <property type="protein sequence ID" value="CAH3117897.1"/>
    <property type="molecule type" value="Genomic_DNA"/>
</dbReference>
<dbReference type="PANTHER" id="PTHR24412">
    <property type="entry name" value="KELCH PROTEIN"/>
    <property type="match status" value="1"/>
</dbReference>
<dbReference type="PANTHER" id="PTHR24412:SF494">
    <property type="entry name" value="KELCH-LIKE PROTEIN 12"/>
    <property type="match status" value="1"/>
</dbReference>
<organism evidence="4 5">
    <name type="scientific">Porites lobata</name>
    <dbReference type="NCBI Taxonomy" id="104759"/>
    <lineage>
        <taxon>Eukaryota</taxon>
        <taxon>Metazoa</taxon>
        <taxon>Cnidaria</taxon>
        <taxon>Anthozoa</taxon>
        <taxon>Hexacorallia</taxon>
        <taxon>Scleractinia</taxon>
        <taxon>Fungiina</taxon>
        <taxon>Poritidae</taxon>
        <taxon>Porites</taxon>
    </lineage>
</organism>
<dbReference type="InterPro" id="IPR011705">
    <property type="entry name" value="BACK"/>
</dbReference>